<dbReference type="Proteomes" id="UP001234343">
    <property type="component" value="Unassembled WGS sequence"/>
</dbReference>
<keyword evidence="4" id="KW-0804">Transcription</keyword>
<evidence type="ECO:0000256" key="4">
    <source>
        <dbReference type="ARBA" id="ARBA00023163"/>
    </source>
</evidence>
<dbReference type="Pfam" id="PF03466">
    <property type="entry name" value="LysR_substrate"/>
    <property type="match status" value="1"/>
</dbReference>
<evidence type="ECO:0000256" key="3">
    <source>
        <dbReference type="ARBA" id="ARBA00023125"/>
    </source>
</evidence>
<dbReference type="PANTHER" id="PTHR30537">
    <property type="entry name" value="HTH-TYPE TRANSCRIPTIONAL REGULATOR"/>
    <property type="match status" value="1"/>
</dbReference>
<evidence type="ECO:0000259" key="5">
    <source>
        <dbReference type="PROSITE" id="PS50931"/>
    </source>
</evidence>
<evidence type="ECO:0000313" key="7">
    <source>
        <dbReference type="Proteomes" id="UP001234343"/>
    </source>
</evidence>
<dbReference type="SUPFAM" id="SSF46785">
    <property type="entry name" value="Winged helix' DNA-binding domain"/>
    <property type="match status" value="1"/>
</dbReference>
<reference evidence="6 7" key="1">
    <citation type="submission" date="2023-06" db="EMBL/GenBank/DDBJ databases">
        <title>Alteromonas sp. ASW11-36 isolated from intertidal sand.</title>
        <authorList>
            <person name="Li Y."/>
        </authorList>
    </citation>
    <scope>NUCLEOTIDE SEQUENCE [LARGE SCALE GENOMIC DNA]</scope>
    <source>
        <strain evidence="6 7">ASW11-36</strain>
    </source>
</reference>
<dbReference type="RefSeq" id="WP_289364764.1">
    <property type="nucleotide sequence ID" value="NZ_JAUCBP010000007.1"/>
</dbReference>
<dbReference type="Gene3D" id="1.10.10.10">
    <property type="entry name" value="Winged helix-like DNA-binding domain superfamily/Winged helix DNA-binding domain"/>
    <property type="match status" value="1"/>
</dbReference>
<dbReference type="InterPro" id="IPR036388">
    <property type="entry name" value="WH-like_DNA-bd_sf"/>
</dbReference>
<dbReference type="InterPro" id="IPR000847">
    <property type="entry name" value="LysR_HTH_N"/>
</dbReference>
<keyword evidence="3" id="KW-0238">DNA-binding</keyword>
<dbReference type="InterPro" id="IPR005119">
    <property type="entry name" value="LysR_subst-bd"/>
</dbReference>
<dbReference type="PROSITE" id="PS50931">
    <property type="entry name" value="HTH_LYSR"/>
    <property type="match status" value="1"/>
</dbReference>
<dbReference type="InterPro" id="IPR058163">
    <property type="entry name" value="LysR-type_TF_proteobact-type"/>
</dbReference>
<evidence type="ECO:0000256" key="1">
    <source>
        <dbReference type="ARBA" id="ARBA00009437"/>
    </source>
</evidence>
<dbReference type="InterPro" id="IPR036390">
    <property type="entry name" value="WH_DNA-bd_sf"/>
</dbReference>
<dbReference type="Gene3D" id="3.40.190.290">
    <property type="match status" value="1"/>
</dbReference>
<dbReference type="CDD" id="cd08422">
    <property type="entry name" value="PBP2_CrgA_like"/>
    <property type="match status" value="1"/>
</dbReference>
<keyword evidence="7" id="KW-1185">Reference proteome</keyword>
<feature type="domain" description="HTH lysR-type" evidence="5">
    <location>
        <begin position="1"/>
        <end position="60"/>
    </location>
</feature>
<accession>A0ABT7SWA2</accession>
<dbReference type="PANTHER" id="PTHR30537:SF5">
    <property type="entry name" value="HTH-TYPE TRANSCRIPTIONAL ACTIVATOR TTDR-RELATED"/>
    <property type="match status" value="1"/>
</dbReference>
<gene>
    <name evidence="6" type="ORF">QTP81_07655</name>
</gene>
<comment type="caution">
    <text evidence="6">The sequence shown here is derived from an EMBL/GenBank/DDBJ whole genome shotgun (WGS) entry which is preliminary data.</text>
</comment>
<evidence type="ECO:0000256" key="2">
    <source>
        <dbReference type="ARBA" id="ARBA00023015"/>
    </source>
</evidence>
<dbReference type="EMBL" id="JAUCBP010000007">
    <property type="protein sequence ID" value="MDM7860468.1"/>
    <property type="molecule type" value="Genomic_DNA"/>
</dbReference>
<dbReference type="SUPFAM" id="SSF53850">
    <property type="entry name" value="Periplasmic binding protein-like II"/>
    <property type="match status" value="1"/>
</dbReference>
<organism evidence="6 7">
    <name type="scientific">Alteromonas arenosi</name>
    <dbReference type="NCBI Taxonomy" id="3055817"/>
    <lineage>
        <taxon>Bacteria</taxon>
        <taxon>Pseudomonadati</taxon>
        <taxon>Pseudomonadota</taxon>
        <taxon>Gammaproteobacteria</taxon>
        <taxon>Alteromonadales</taxon>
        <taxon>Alteromonadaceae</taxon>
        <taxon>Alteromonas/Salinimonas group</taxon>
        <taxon>Alteromonas</taxon>
    </lineage>
</organism>
<keyword evidence="2" id="KW-0805">Transcription regulation</keyword>
<name>A0ABT7SWA2_9ALTE</name>
<protein>
    <submittedName>
        <fullName evidence="6">LysR family transcriptional regulator</fullName>
    </submittedName>
</protein>
<evidence type="ECO:0000313" key="6">
    <source>
        <dbReference type="EMBL" id="MDM7860468.1"/>
    </source>
</evidence>
<sequence length="301" mass="33807">MHNQFDDISLFCTVAMHQSFYKAARALAIPHSTVSRRIAALEQSLGQQLLIRTTRNMRLTEKGQALFEQCSPLINQLNWAVSDALDDEEELQGSLTLSMPTRVGLDYMGGYLIDFAKLHPQLNLNISLSNELVDLVKDNIDIAFRVGPLADSSMHAIRLWDIPFSLVAAPAFIAQHDIAQDNFAIHDLHQLPCAIAPPQNRWTFIDSEGQPIQIAPRSGIQVNDLTLALQAALNGIALAYVPNIVLNKFCPHNDLVTITSANWRARTREMFAVFNQKRSHSRKLQAVIDYVTQRYQQQHGD</sequence>
<proteinExistence type="inferred from homology"/>
<comment type="similarity">
    <text evidence="1">Belongs to the LysR transcriptional regulatory family.</text>
</comment>
<dbReference type="Pfam" id="PF00126">
    <property type="entry name" value="HTH_1"/>
    <property type="match status" value="1"/>
</dbReference>